<evidence type="ECO:0000259" key="3">
    <source>
        <dbReference type="Pfam" id="PF07687"/>
    </source>
</evidence>
<feature type="binding site" evidence="2">
    <location>
        <position position="101"/>
    </location>
    <ligand>
        <name>Mn(2+)</name>
        <dbReference type="ChEBI" id="CHEBI:29035"/>
        <label>2</label>
    </ligand>
</feature>
<evidence type="ECO:0000313" key="5">
    <source>
        <dbReference type="Proteomes" id="UP000623681"/>
    </source>
</evidence>
<feature type="domain" description="Peptidase M20 dimerisation" evidence="3">
    <location>
        <begin position="187"/>
        <end position="279"/>
    </location>
</feature>
<dbReference type="Proteomes" id="UP000623681">
    <property type="component" value="Unassembled WGS sequence"/>
</dbReference>
<dbReference type="GO" id="GO:0050118">
    <property type="term" value="F:N-acetyldiaminopimelate deacetylase activity"/>
    <property type="evidence" value="ECO:0007669"/>
    <property type="project" value="UniProtKB-ARBA"/>
</dbReference>
<comment type="cofactor">
    <cofactor evidence="2">
        <name>Mn(2+)</name>
        <dbReference type="ChEBI" id="CHEBI:29035"/>
    </cofactor>
    <text evidence="2">The Mn(2+) ion enhances activity.</text>
</comment>
<dbReference type="NCBIfam" id="TIGR01891">
    <property type="entry name" value="amidohydrolases"/>
    <property type="match status" value="1"/>
</dbReference>
<dbReference type="EMBL" id="JAESWA010000022">
    <property type="protein sequence ID" value="MBL4932361.1"/>
    <property type="molecule type" value="Genomic_DNA"/>
</dbReference>
<dbReference type="Pfam" id="PF07687">
    <property type="entry name" value="M20_dimer"/>
    <property type="match status" value="1"/>
</dbReference>
<feature type="binding site" evidence="2">
    <location>
        <position position="103"/>
    </location>
    <ligand>
        <name>Mn(2+)</name>
        <dbReference type="ChEBI" id="CHEBI:29035"/>
        <label>2</label>
    </ligand>
</feature>
<dbReference type="PANTHER" id="PTHR11014">
    <property type="entry name" value="PEPTIDASE M20 FAMILY MEMBER"/>
    <property type="match status" value="1"/>
</dbReference>
<dbReference type="SUPFAM" id="SSF55031">
    <property type="entry name" value="Bacterial exopeptidase dimerisation domain"/>
    <property type="match status" value="1"/>
</dbReference>
<dbReference type="RefSeq" id="WP_202767723.1">
    <property type="nucleotide sequence ID" value="NZ_JAESWA010000022.1"/>
</dbReference>
<evidence type="ECO:0000313" key="4">
    <source>
        <dbReference type="EMBL" id="MBL4932361.1"/>
    </source>
</evidence>
<feature type="binding site" evidence="2">
    <location>
        <position position="163"/>
    </location>
    <ligand>
        <name>Mn(2+)</name>
        <dbReference type="ChEBI" id="CHEBI:29035"/>
        <label>2</label>
    </ligand>
</feature>
<keyword evidence="1" id="KW-0378">Hydrolase</keyword>
<reference evidence="4" key="1">
    <citation type="submission" date="2021-01" db="EMBL/GenBank/DDBJ databases">
        <title>Genome public.</title>
        <authorList>
            <person name="Liu C."/>
            <person name="Sun Q."/>
        </authorList>
    </citation>
    <scope>NUCLEOTIDE SEQUENCE</scope>
    <source>
        <strain evidence="4">YIM B02565</strain>
    </source>
</reference>
<dbReference type="InterPro" id="IPR036264">
    <property type="entry name" value="Bact_exopeptidase_dim_dom"/>
</dbReference>
<dbReference type="Gene3D" id="3.30.70.360">
    <property type="match status" value="1"/>
</dbReference>
<dbReference type="GO" id="GO:0019877">
    <property type="term" value="P:diaminopimelate biosynthetic process"/>
    <property type="evidence" value="ECO:0007669"/>
    <property type="project" value="UniProtKB-ARBA"/>
</dbReference>
<keyword evidence="2" id="KW-0479">Metal-binding</keyword>
<dbReference type="PIRSF" id="PIRSF005962">
    <property type="entry name" value="Pept_M20D_amidohydro"/>
    <property type="match status" value="1"/>
</dbReference>
<dbReference type="PANTHER" id="PTHR11014:SF63">
    <property type="entry name" value="METALLOPEPTIDASE, PUTATIVE (AFU_ORTHOLOGUE AFUA_6G09600)-RELATED"/>
    <property type="match status" value="1"/>
</dbReference>
<proteinExistence type="predicted"/>
<dbReference type="Gene3D" id="3.40.630.10">
    <property type="entry name" value="Zn peptidases"/>
    <property type="match status" value="1"/>
</dbReference>
<gene>
    <name evidence="4" type="ORF">JK634_11130</name>
</gene>
<evidence type="ECO:0000256" key="2">
    <source>
        <dbReference type="PIRSR" id="PIRSR005962-1"/>
    </source>
</evidence>
<dbReference type="AlphaFoldDB" id="A0A937FJ06"/>
<keyword evidence="2" id="KW-0464">Manganese</keyword>
<comment type="caution">
    <text evidence="4">The sequence shown here is derived from an EMBL/GenBank/DDBJ whole genome shotgun (WGS) entry which is preliminary data.</text>
</comment>
<name>A0A937FJ06_9CLOT</name>
<dbReference type="Pfam" id="PF01546">
    <property type="entry name" value="Peptidase_M20"/>
    <property type="match status" value="1"/>
</dbReference>
<feature type="binding site" evidence="2">
    <location>
        <position position="363"/>
    </location>
    <ligand>
        <name>Mn(2+)</name>
        <dbReference type="ChEBI" id="CHEBI:29035"/>
        <label>2</label>
    </ligand>
</feature>
<dbReference type="InterPro" id="IPR011650">
    <property type="entry name" value="Peptidase_M20_dimer"/>
</dbReference>
<dbReference type="SUPFAM" id="SSF53187">
    <property type="entry name" value="Zn-dependent exopeptidases"/>
    <property type="match status" value="1"/>
</dbReference>
<accession>A0A937FJ06</accession>
<evidence type="ECO:0000256" key="1">
    <source>
        <dbReference type="ARBA" id="ARBA00022801"/>
    </source>
</evidence>
<dbReference type="FunFam" id="3.30.70.360:FF:000001">
    <property type="entry name" value="N-acetyldiaminopimelate deacetylase"/>
    <property type="match status" value="1"/>
</dbReference>
<dbReference type="GO" id="GO:0046872">
    <property type="term" value="F:metal ion binding"/>
    <property type="evidence" value="ECO:0007669"/>
    <property type="project" value="UniProtKB-KW"/>
</dbReference>
<keyword evidence="5" id="KW-1185">Reference proteome</keyword>
<feature type="binding site" evidence="2">
    <location>
        <position position="137"/>
    </location>
    <ligand>
        <name>Mn(2+)</name>
        <dbReference type="ChEBI" id="CHEBI:29035"/>
        <label>2</label>
    </ligand>
</feature>
<protein>
    <submittedName>
        <fullName evidence="4">Amidohydrolase</fullName>
    </submittedName>
</protein>
<dbReference type="InterPro" id="IPR002933">
    <property type="entry name" value="Peptidase_M20"/>
</dbReference>
<dbReference type="InterPro" id="IPR017439">
    <property type="entry name" value="Amidohydrolase"/>
</dbReference>
<sequence length="392" mass="42836">MINFLEEAISIKEELIAWRRDFHENPELGFEEVRTSRVIKEFLNKEGIPFVEAAKTGIVATIKGGKEGKTIALRADIDALPIQDKKTCEYSSKVQGKMHACGHDAHTTILLGAAKLLNKHKESLNGNVKLLFEPAEETIGGAPFMIKEGALENPHVDGIIGLHVNESLRAGEIKVKKGVVNAASNPFTIKVKGKGGHGAEPHNTVDPIVIASHLVLALQPLVSREISPVNPAVVTVGSINGGFAQNVIPDEVELKGIIRTMTKEDRAYAVKRIEEIAKGIASTFRGDCTIQIEESYPCLYNNDDMVDIVRTSAETIIGKENIYEQTAPFMGVESFAYFAMERNAAFYFLGIGNKEKGINKPIHNALFDIDENALQVGVAIQCQSAFNYLTRG</sequence>
<organism evidence="4 5">
    <name type="scientific">Clostridium paridis</name>
    <dbReference type="NCBI Taxonomy" id="2803863"/>
    <lineage>
        <taxon>Bacteria</taxon>
        <taxon>Bacillati</taxon>
        <taxon>Bacillota</taxon>
        <taxon>Clostridia</taxon>
        <taxon>Eubacteriales</taxon>
        <taxon>Clostridiaceae</taxon>
        <taxon>Clostridium</taxon>
    </lineage>
</organism>